<dbReference type="SUPFAM" id="SSF51197">
    <property type="entry name" value="Clavaminate synthase-like"/>
    <property type="match status" value="1"/>
</dbReference>
<dbReference type="SMART" id="SM00249">
    <property type="entry name" value="PHD"/>
    <property type="match status" value="1"/>
</dbReference>
<keyword evidence="7" id="KW-0479">Metal-binding</keyword>
<dbReference type="InterPro" id="IPR013083">
    <property type="entry name" value="Znf_RING/FYVE/PHD"/>
</dbReference>
<dbReference type="Gene3D" id="2.60.120.650">
    <property type="entry name" value="Cupin"/>
    <property type="match status" value="1"/>
</dbReference>
<dbReference type="GO" id="GO:0005634">
    <property type="term" value="C:nucleus"/>
    <property type="evidence" value="ECO:0007669"/>
    <property type="project" value="UniProtKB-SubCell"/>
</dbReference>
<feature type="region of interest" description="Disordered" evidence="20">
    <location>
        <begin position="571"/>
        <end position="590"/>
    </location>
</feature>
<dbReference type="InterPro" id="IPR001810">
    <property type="entry name" value="F-box_dom"/>
</dbReference>
<feature type="compositionally biased region" description="Basic residues" evidence="20">
    <location>
        <begin position="716"/>
        <end position="725"/>
    </location>
</feature>
<keyword evidence="16" id="KW-0804">Transcription</keyword>
<keyword evidence="5" id="KW-0678">Repressor</keyword>
<keyword evidence="15" id="KW-0238">DNA-binding</keyword>
<keyword evidence="25" id="KW-1185">Reference proteome</keyword>
<evidence type="ECO:0000256" key="19">
    <source>
        <dbReference type="PROSITE-ProRule" id="PRU00509"/>
    </source>
</evidence>
<dbReference type="PROSITE" id="PS50016">
    <property type="entry name" value="ZF_PHD_2"/>
    <property type="match status" value="1"/>
</dbReference>
<evidence type="ECO:0000256" key="12">
    <source>
        <dbReference type="ARBA" id="ARBA00023002"/>
    </source>
</evidence>
<feature type="compositionally biased region" description="Basic residues" evidence="20">
    <location>
        <begin position="409"/>
        <end position="418"/>
    </location>
</feature>
<feature type="compositionally biased region" description="Low complexity" evidence="20">
    <location>
        <begin position="387"/>
        <end position="397"/>
    </location>
</feature>
<keyword evidence="9" id="KW-0862">Zinc</keyword>
<dbReference type="SMART" id="SM00558">
    <property type="entry name" value="JmjC"/>
    <property type="match status" value="1"/>
</dbReference>
<evidence type="ECO:0000313" key="25">
    <source>
        <dbReference type="Proteomes" id="UP001163046"/>
    </source>
</evidence>
<dbReference type="InterPro" id="IPR041070">
    <property type="entry name" value="JHD"/>
</dbReference>
<gene>
    <name evidence="24" type="primary">KDM2A</name>
    <name evidence="24" type="ORF">OS493_001121</name>
</gene>
<proteinExistence type="inferred from homology"/>
<evidence type="ECO:0000256" key="9">
    <source>
        <dbReference type="ARBA" id="ARBA00022833"/>
    </source>
</evidence>
<evidence type="ECO:0000256" key="1">
    <source>
        <dbReference type="ARBA" id="ARBA00001954"/>
    </source>
</evidence>
<keyword evidence="6" id="KW-0433">Leucine-rich repeat</keyword>
<feature type="compositionally biased region" description="Acidic residues" evidence="20">
    <location>
        <begin position="737"/>
        <end position="754"/>
    </location>
</feature>
<dbReference type="SMART" id="SM00367">
    <property type="entry name" value="LRR_CC"/>
    <property type="match status" value="4"/>
</dbReference>
<dbReference type="Pfam" id="PF13621">
    <property type="entry name" value="Cupin_8"/>
    <property type="match status" value="1"/>
</dbReference>
<dbReference type="CDD" id="cd21743">
    <property type="entry name" value="CTD_KDM2A_2B-like"/>
    <property type="match status" value="1"/>
</dbReference>
<feature type="compositionally biased region" description="Basic and acidic residues" evidence="20">
    <location>
        <begin position="726"/>
        <end position="736"/>
    </location>
</feature>
<evidence type="ECO:0000256" key="15">
    <source>
        <dbReference type="ARBA" id="ARBA00023125"/>
    </source>
</evidence>
<feature type="compositionally biased region" description="Basic and acidic residues" evidence="20">
    <location>
        <begin position="446"/>
        <end position="478"/>
    </location>
</feature>
<keyword evidence="8 19" id="KW-0863">Zinc-finger</keyword>
<dbReference type="CDD" id="cd15555">
    <property type="entry name" value="PHD_KDM2A_2B"/>
    <property type="match status" value="1"/>
</dbReference>
<feature type="compositionally biased region" description="Basic and acidic residues" evidence="20">
    <location>
        <begin position="419"/>
        <end position="429"/>
    </location>
</feature>
<evidence type="ECO:0000256" key="16">
    <source>
        <dbReference type="ARBA" id="ARBA00023163"/>
    </source>
</evidence>
<dbReference type="InterPro" id="IPR032675">
    <property type="entry name" value="LRR_dom_sf"/>
</dbReference>
<evidence type="ECO:0000256" key="7">
    <source>
        <dbReference type="ARBA" id="ARBA00022723"/>
    </source>
</evidence>
<comment type="catalytic activity">
    <reaction evidence="18">
        <text>N(6),N(6)-dimethyl-L-lysyl(36)-[histone H3] + 2 2-oxoglutarate + 2 O2 = L-lysyl(36)-[histone H3] + 2 formaldehyde + 2 succinate + 2 CO2</text>
        <dbReference type="Rhea" id="RHEA:42032"/>
        <dbReference type="Rhea" id="RHEA-COMP:9785"/>
        <dbReference type="Rhea" id="RHEA-COMP:9787"/>
        <dbReference type="ChEBI" id="CHEBI:15379"/>
        <dbReference type="ChEBI" id="CHEBI:16526"/>
        <dbReference type="ChEBI" id="CHEBI:16810"/>
        <dbReference type="ChEBI" id="CHEBI:16842"/>
        <dbReference type="ChEBI" id="CHEBI:29969"/>
        <dbReference type="ChEBI" id="CHEBI:30031"/>
        <dbReference type="ChEBI" id="CHEBI:61976"/>
        <dbReference type="EC" id="1.14.11.27"/>
    </reaction>
</comment>
<evidence type="ECO:0000259" key="23">
    <source>
        <dbReference type="PROSITE" id="PS51184"/>
    </source>
</evidence>
<evidence type="ECO:0000256" key="8">
    <source>
        <dbReference type="ARBA" id="ARBA00022771"/>
    </source>
</evidence>
<dbReference type="InterPro" id="IPR003347">
    <property type="entry name" value="JmjC_dom"/>
</dbReference>
<dbReference type="PANTHER" id="PTHR23123">
    <property type="entry name" value="PHD/F-BOX CONTAINING PROTEIN"/>
    <property type="match status" value="1"/>
</dbReference>
<evidence type="ECO:0000256" key="4">
    <source>
        <dbReference type="ARBA" id="ARBA00013246"/>
    </source>
</evidence>
<dbReference type="InterPro" id="IPR011011">
    <property type="entry name" value="Znf_FYVE_PHD"/>
</dbReference>
<feature type="compositionally biased region" description="Pro residues" evidence="20">
    <location>
        <begin position="765"/>
        <end position="776"/>
    </location>
</feature>
<dbReference type="InterPro" id="IPR006553">
    <property type="entry name" value="Leu-rich_rpt_Cys-con_subtyp"/>
</dbReference>
<dbReference type="SUPFAM" id="SSF57903">
    <property type="entry name" value="FYVE/PHD zinc finger"/>
    <property type="match status" value="1"/>
</dbReference>
<comment type="subcellular location">
    <subcellularLocation>
        <location evidence="2">Nucleus</location>
    </subcellularLocation>
</comment>
<dbReference type="Pfam" id="PF02008">
    <property type="entry name" value="zf-CXXC"/>
    <property type="match status" value="1"/>
</dbReference>
<protein>
    <recommendedName>
        <fullName evidence="4">[histone H3]-dimethyl-L-lysine(36) demethylase</fullName>
        <ecNumber evidence="4">1.14.11.27</ecNumber>
    </recommendedName>
</protein>
<dbReference type="FunFam" id="2.60.120.650:FF:000005">
    <property type="entry name" value="lysine-specific demethylase 2A isoform X1"/>
    <property type="match status" value="1"/>
</dbReference>
<organism evidence="24 25">
    <name type="scientific">Desmophyllum pertusum</name>
    <dbReference type="NCBI Taxonomy" id="174260"/>
    <lineage>
        <taxon>Eukaryota</taxon>
        <taxon>Metazoa</taxon>
        <taxon>Cnidaria</taxon>
        <taxon>Anthozoa</taxon>
        <taxon>Hexacorallia</taxon>
        <taxon>Scleractinia</taxon>
        <taxon>Caryophylliina</taxon>
        <taxon>Caryophylliidae</taxon>
        <taxon>Desmophyllum</taxon>
    </lineage>
</organism>
<evidence type="ECO:0000259" key="21">
    <source>
        <dbReference type="PROSITE" id="PS50016"/>
    </source>
</evidence>
<keyword evidence="17" id="KW-0539">Nucleus</keyword>
<dbReference type="Gene3D" id="3.80.10.10">
    <property type="entry name" value="Ribonuclease Inhibitor"/>
    <property type="match status" value="1"/>
</dbReference>
<keyword evidence="14" id="KW-0805">Transcription regulation</keyword>
<feature type="region of interest" description="Disordered" evidence="20">
    <location>
        <begin position="345"/>
        <end position="479"/>
    </location>
</feature>
<evidence type="ECO:0000256" key="11">
    <source>
        <dbReference type="ARBA" id="ARBA00022964"/>
    </source>
</evidence>
<keyword evidence="13" id="KW-0408">Iron</keyword>
<feature type="domain" description="PHD-type" evidence="21">
    <location>
        <begin position="646"/>
        <end position="702"/>
    </location>
</feature>
<evidence type="ECO:0000256" key="5">
    <source>
        <dbReference type="ARBA" id="ARBA00022491"/>
    </source>
</evidence>
<dbReference type="SUPFAM" id="SSF52047">
    <property type="entry name" value="RNI-like"/>
    <property type="match status" value="1"/>
</dbReference>
<dbReference type="PROSITE" id="PS51058">
    <property type="entry name" value="ZF_CXXC"/>
    <property type="match status" value="1"/>
</dbReference>
<name>A0A9X0D6V5_9CNID</name>
<dbReference type="EMBL" id="MU825873">
    <property type="protein sequence ID" value="KAJ7387778.1"/>
    <property type="molecule type" value="Genomic_DNA"/>
</dbReference>
<dbReference type="EC" id="1.14.11.27" evidence="4"/>
<sequence>MDWEFEGERRLRKQNRRNYNDDADDVIEGKRTFSVEEKLNSPKFAEGGFVNSVVGDEFTLKFIQENGFTSPVVIKSPDGLDMRIPREDFTVEDVKNFVGARRMVDVIDVKTQQALEMTLQQWVKYFTSEERDEIYNVISLEFSHTKLEDLVDPPKVVRAMDWVNVVWPQHLIEQQRDSTNSLADMKYPKVRKYVLMSVGGCYTDFHIDFGGTSVWYHIMKGHKVFWLIPPTEKNLHLYEQWVLSGKQQNVFFGDQVEKCCRTYLEKGDTFLIPTGWIHAVYTPDDSLVFGGNFVHSFNIPGQIKISEIEDNTRVPLKFRYPFLPQIMWYAADKYLRLLERNKNELGLNSTPKTEGNKQDTATTKKTDDGAAPKGKSSTKRSPKSDVQEGNETTAQEAENTEEDGTEKTGRRRSSRVARHVQENAEKDNALKNGNTGKDEEADMEEVINKKKGTAERQAKGHEGKLEVNGESHDEDGGNDKIVNTAEANEDIEITPWRPVHLTRFEVDGLSKLIERLREWPQAQKNIPSAVEDPDGLLNRLEELLELHREDDPKLAASGLQHLLQIDKPIQKKPAARKQGPRGPMVGTKVGPGIRRRRTRCGQCENCRREDCGECRTCKDMKKFGGAGRMKQSCLMRACIDPNLPICVRCLVCNKVNTEDNPLMECRFCSEIVHPSCLDDTKARCKMVTEINNCWECPKCCKDAAAPSLEDLPSTPAKKRKANPLKESSKKRNKMESESSDEESDVSSSAVDDEVASSRARRPIVVPKPPPGPPPEVYPKRVVRPCPVFPPPQSFALENDQGHVMDRQLWLSVFSFLSQPELCVCMRVCRTWNRWCMDRRLWSVIDLSEKRVVTPSALKGIVRRQPTTLNLSWTNVTFKQLQWLLIRLPRIRELYLSGTTEATVYALSTVVCPRLKVLGLSWSAGITDSLMKELLIPVSDSRTGPGENKSSLIRLSTVFLSGSDITGSTLRLLVQHCRDLRKLDLSFCPGITDQDIESVCGQASINEFLLSGCAKLSDKCLSFLKLFPSLIRLDLRSCTGVTHDAIQEFVKTRKDLLKILEGKLIVNM</sequence>
<dbReference type="GO" id="GO:0008270">
    <property type="term" value="F:zinc ion binding"/>
    <property type="evidence" value="ECO:0007669"/>
    <property type="project" value="UniProtKB-KW"/>
</dbReference>
<keyword evidence="12 24" id="KW-0560">Oxidoreductase</keyword>
<dbReference type="Gene3D" id="6.10.280.250">
    <property type="match status" value="1"/>
</dbReference>
<evidence type="ECO:0000313" key="24">
    <source>
        <dbReference type="EMBL" id="KAJ7387778.1"/>
    </source>
</evidence>
<dbReference type="InterPro" id="IPR050690">
    <property type="entry name" value="JHDM1_Histone_Demethylase"/>
</dbReference>
<dbReference type="Pfam" id="PF16866">
    <property type="entry name" value="PHD_4"/>
    <property type="match status" value="1"/>
</dbReference>
<evidence type="ECO:0000256" key="3">
    <source>
        <dbReference type="ARBA" id="ARBA00008037"/>
    </source>
</evidence>
<feature type="region of interest" description="Disordered" evidence="20">
    <location>
        <begin position="711"/>
        <end position="776"/>
    </location>
</feature>
<reference evidence="24" key="1">
    <citation type="submission" date="2023-01" db="EMBL/GenBank/DDBJ databases">
        <title>Genome assembly of the deep-sea coral Lophelia pertusa.</title>
        <authorList>
            <person name="Herrera S."/>
            <person name="Cordes E."/>
        </authorList>
    </citation>
    <scope>NUCLEOTIDE SEQUENCE</scope>
    <source>
        <strain evidence="24">USNM1676648</strain>
        <tissue evidence="24">Polyp</tissue>
    </source>
</reference>
<evidence type="ECO:0000256" key="17">
    <source>
        <dbReference type="ARBA" id="ARBA00023242"/>
    </source>
</evidence>
<evidence type="ECO:0000256" key="10">
    <source>
        <dbReference type="ARBA" id="ARBA00022853"/>
    </source>
</evidence>
<evidence type="ECO:0000256" key="6">
    <source>
        <dbReference type="ARBA" id="ARBA00022614"/>
    </source>
</evidence>
<evidence type="ECO:0000256" key="18">
    <source>
        <dbReference type="ARBA" id="ARBA00047915"/>
    </source>
</evidence>
<feature type="compositionally biased region" description="Basic and acidic residues" evidence="20">
    <location>
        <begin position="354"/>
        <end position="370"/>
    </location>
</feature>
<comment type="cofactor">
    <cofactor evidence="1">
        <name>Fe(2+)</name>
        <dbReference type="ChEBI" id="CHEBI:29033"/>
    </cofactor>
</comment>
<dbReference type="PROSITE" id="PS51184">
    <property type="entry name" value="JMJC"/>
    <property type="match status" value="1"/>
</dbReference>
<evidence type="ECO:0000256" key="14">
    <source>
        <dbReference type="ARBA" id="ARBA00023015"/>
    </source>
</evidence>
<dbReference type="Proteomes" id="UP001163046">
    <property type="component" value="Unassembled WGS sequence"/>
</dbReference>
<dbReference type="Pfam" id="PF12937">
    <property type="entry name" value="F-box-like"/>
    <property type="match status" value="1"/>
</dbReference>
<dbReference type="Pfam" id="PF17811">
    <property type="entry name" value="JHD"/>
    <property type="match status" value="1"/>
</dbReference>
<dbReference type="Gene3D" id="3.30.40.10">
    <property type="entry name" value="Zinc/RING finger domain, C3HC4 (zinc finger)"/>
    <property type="match status" value="1"/>
</dbReference>
<dbReference type="GO" id="GO:0003677">
    <property type="term" value="F:DNA binding"/>
    <property type="evidence" value="ECO:0007669"/>
    <property type="project" value="UniProtKB-KW"/>
</dbReference>
<feature type="domain" description="JmjC" evidence="23">
    <location>
        <begin position="142"/>
        <end position="310"/>
    </location>
</feature>
<feature type="domain" description="CXXC-type" evidence="22">
    <location>
        <begin position="593"/>
        <end position="639"/>
    </location>
</feature>
<dbReference type="InterPro" id="IPR041667">
    <property type="entry name" value="Cupin_8"/>
</dbReference>
<evidence type="ECO:0000256" key="13">
    <source>
        <dbReference type="ARBA" id="ARBA00023004"/>
    </source>
</evidence>
<dbReference type="CDD" id="cd22122">
    <property type="entry name" value="F-box_JHDM"/>
    <property type="match status" value="1"/>
</dbReference>
<accession>A0A9X0D6V5</accession>
<dbReference type="OrthoDB" id="5876800at2759"/>
<evidence type="ECO:0000259" key="22">
    <source>
        <dbReference type="PROSITE" id="PS51058"/>
    </source>
</evidence>
<comment type="similarity">
    <text evidence="3">Belongs to the JHDM1 histone demethylase family.</text>
</comment>
<dbReference type="InterPro" id="IPR019787">
    <property type="entry name" value="Znf_PHD-finger"/>
</dbReference>
<dbReference type="InterPro" id="IPR001965">
    <property type="entry name" value="Znf_PHD"/>
</dbReference>
<comment type="caution">
    <text evidence="24">The sequence shown here is derived from an EMBL/GenBank/DDBJ whole genome shotgun (WGS) entry which is preliminary data.</text>
</comment>
<dbReference type="InterPro" id="IPR002857">
    <property type="entry name" value="Znf_CXXC"/>
</dbReference>
<dbReference type="AlphaFoldDB" id="A0A9X0D6V5"/>
<dbReference type="GO" id="GO:0140680">
    <property type="term" value="F:histone H3K36me/H3K36me2 demethylase activity"/>
    <property type="evidence" value="ECO:0007669"/>
    <property type="project" value="UniProtKB-EC"/>
</dbReference>
<evidence type="ECO:0000256" key="2">
    <source>
        <dbReference type="ARBA" id="ARBA00004123"/>
    </source>
</evidence>
<keyword evidence="11" id="KW-0223">Dioxygenase</keyword>
<evidence type="ECO:0000256" key="20">
    <source>
        <dbReference type="SAM" id="MobiDB-lite"/>
    </source>
</evidence>
<keyword evidence="10" id="KW-0156">Chromatin regulator</keyword>